<evidence type="ECO:0000256" key="1">
    <source>
        <dbReference type="SAM" id="MobiDB-lite"/>
    </source>
</evidence>
<organism evidence="2 3">
    <name type="scientific">Stylonychia lemnae</name>
    <name type="common">Ciliate</name>
    <dbReference type="NCBI Taxonomy" id="5949"/>
    <lineage>
        <taxon>Eukaryota</taxon>
        <taxon>Sar</taxon>
        <taxon>Alveolata</taxon>
        <taxon>Ciliophora</taxon>
        <taxon>Intramacronucleata</taxon>
        <taxon>Spirotrichea</taxon>
        <taxon>Stichotrichia</taxon>
        <taxon>Sporadotrichida</taxon>
        <taxon>Oxytrichidae</taxon>
        <taxon>Stylonychinae</taxon>
        <taxon>Stylonychia</taxon>
    </lineage>
</organism>
<sequence>MEFQRQKELKEGNEYEKKFYDEMIRKQNRVQKLKNFEDQQKRNISKSRQMKIKQIFDNTKNHLIGYDDQEDLIYTIRSLSKEQKEHQYIQDKIMRLRQQQSKFNQSRNKESGLLKQENSQGVTEKENQSMQSLNTTNTGYFQNKSQSNQDQKANLRQI</sequence>
<feature type="compositionally biased region" description="Polar residues" evidence="1">
    <location>
        <begin position="116"/>
        <end position="158"/>
    </location>
</feature>
<reference evidence="2 3" key="1">
    <citation type="submission" date="2014-06" db="EMBL/GenBank/DDBJ databases">
        <authorList>
            <person name="Swart Estienne"/>
        </authorList>
    </citation>
    <scope>NUCLEOTIDE SEQUENCE [LARGE SCALE GENOMIC DNA]</scope>
    <source>
        <strain evidence="2 3">130c</strain>
    </source>
</reference>
<evidence type="ECO:0000313" key="3">
    <source>
        <dbReference type="Proteomes" id="UP000039865"/>
    </source>
</evidence>
<dbReference type="AlphaFoldDB" id="A0A078AJC3"/>
<proteinExistence type="predicted"/>
<dbReference type="Proteomes" id="UP000039865">
    <property type="component" value="Unassembled WGS sequence"/>
</dbReference>
<protein>
    <submittedName>
        <fullName evidence="2">Uncharacterized protein</fullName>
    </submittedName>
</protein>
<keyword evidence="3" id="KW-1185">Reference proteome</keyword>
<name>A0A078AJC3_STYLE</name>
<accession>A0A078AJC3</accession>
<dbReference type="InParanoid" id="A0A078AJC3"/>
<gene>
    <name evidence="2" type="primary">Contig61.g71</name>
    <name evidence="2" type="ORF">STYLEM_11366</name>
</gene>
<evidence type="ECO:0000313" key="2">
    <source>
        <dbReference type="EMBL" id="CDW82334.1"/>
    </source>
</evidence>
<dbReference type="EMBL" id="CCKQ01010818">
    <property type="protein sequence ID" value="CDW82334.1"/>
    <property type="molecule type" value="Genomic_DNA"/>
</dbReference>
<feature type="region of interest" description="Disordered" evidence="1">
    <location>
        <begin position="99"/>
        <end position="158"/>
    </location>
</feature>